<gene>
    <name evidence="7" type="ORF">FJR45_05230</name>
</gene>
<keyword evidence="4" id="KW-0274">FAD</keyword>
<name>A0A7M1B168_9BACT</name>
<evidence type="ECO:0000313" key="7">
    <source>
        <dbReference type="EMBL" id="QOP43385.1"/>
    </source>
</evidence>
<comment type="similarity">
    <text evidence="2">Belongs to the NADH dehydrogenase family.</text>
</comment>
<protein>
    <recommendedName>
        <fullName evidence="6">FAD/NAD(P)-binding domain-containing protein</fullName>
    </recommendedName>
</protein>
<proteinExistence type="inferred from homology"/>
<keyword evidence="3" id="KW-0285">Flavoprotein</keyword>
<accession>A0A7M1B168</accession>
<dbReference type="GO" id="GO:0003955">
    <property type="term" value="F:NAD(P)H dehydrogenase (quinone) activity"/>
    <property type="evidence" value="ECO:0007669"/>
    <property type="project" value="TreeGrafter"/>
</dbReference>
<evidence type="ECO:0000259" key="6">
    <source>
        <dbReference type="Pfam" id="PF07992"/>
    </source>
</evidence>
<dbReference type="InterPro" id="IPR036188">
    <property type="entry name" value="FAD/NAD-bd_sf"/>
</dbReference>
<comment type="cofactor">
    <cofactor evidence="1">
        <name>FAD</name>
        <dbReference type="ChEBI" id="CHEBI:57692"/>
    </cofactor>
</comment>
<evidence type="ECO:0000256" key="1">
    <source>
        <dbReference type="ARBA" id="ARBA00001974"/>
    </source>
</evidence>
<dbReference type="AlphaFoldDB" id="A0A7M1B168"/>
<dbReference type="PANTHER" id="PTHR42913">
    <property type="entry name" value="APOPTOSIS-INDUCING FACTOR 1"/>
    <property type="match status" value="1"/>
</dbReference>
<dbReference type="KEGG" id="ssei:FJR45_05230"/>
<dbReference type="PRINTS" id="PR00368">
    <property type="entry name" value="FADPNR"/>
</dbReference>
<evidence type="ECO:0000313" key="8">
    <source>
        <dbReference type="Proteomes" id="UP000593719"/>
    </source>
</evidence>
<dbReference type="InterPro" id="IPR023753">
    <property type="entry name" value="FAD/NAD-binding_dom"/>
</dbReference>
<dbReference type="SUPFAM" id="SSF51905">
    <property type="entry name" value="FAD/NAD(P)-binding domain"/>
    <property type="match status" value="2"/>
</dbReference>
<dbReference type="Proteomes" id="UP000593719">
    <property type="component" value="Chromosome"/>
</dbReference>
<reference evidence="7 8" key="1">
    <citation type="submission" date="2019-06" db="EMBL/GenBank/DDBJ databases">
        <title>Sulfurimonas gotlandica sp. nov., a chemoautotrophic and psychrotolerant epsilonproteobacterium isolated from a pelagic redoxcline, and an emended description of the genus Sulfurimonas.</title>
        <authorList>
            <person name="Wang S."/>
            <person name="Jiang L."/>
            <person name="Shao Z."/>
        </authorList>
    </citation>
    <scope>NUCLEOTIDE SEQUENCE [LARGE SCALE GENOMIC DNA]</scope>
    <source>
        <strain evidence="7 8">S2-6</strain>
    </source>
</reference>
<evidence type="ECO:0000256" key="2">
    <source>
        <dbReference type="ARBA" id="ARBA00005272"/>
    </source>
</evidence>
<organism evidence="7 8">
    <name type="scientific">Sulfurimonas sediminis</name>
    <dbReference type="NCBI Taxonomy" id="2590020"/>
    <lineage>
        <taxon>Bacteria</taxon>
        <taxon>Pseudomonadati</taxon>
        <taxon>Campylobacterota</taxon>
        <taxon>Epsilonproteobacteria</taxon>
        <taxon>Campylobacterales</taxon>
        <taxon>Sulfurimonadaceae</taxon>
        <taxon>Sulfurimonas</taxon>
    </lineage>
</organism>
<dbReference type="Gene3D" id="3.50.50.100">
    <property type="match status" value="1"/>
</dbReference>
<keyword evidence="8" id="KW-1185">Reference proteome</keyword>
<dbReference type="InterPro" id="IPR051169">
    <property type="entry name" value="NADH-Q_oxidoreductase"/>
</dbReference>
<dbReference type="PANTHER" id="PTHR42913:SF3">
    <property type="entry name" value="64 KDA MITOCHONDRIAL NADH DEHYDROGENASE (EUROFUNG)"/>
    <property type="match status" value="1"/>
</dbReference>
<feature type="domain" description="FAD/NAD(P)-binding" evidence="6">
    <location>
        <begin position="6"/>
        <end position="303"/>
    </location>
</feature>
<keyword evidence="5" id="KW-0560">Oxidoreductase</keyword>
<dbReference type="RefSeq" id="WP_193151672.1">
    <property type="nucleotide sequence ID" value="NZ_CP041235.1"/>
</dbReference>
<sequence>MNRKKRVVILGGGYGGIKTLETLADNESIEVTLIDKNRYHYLQTESYNLVALKSSLDDIIIPLDTLVKGIDKNFCFIQDEVVKVDTHTVTCKEGEYFFDYLIIAVGVKTLLPSIFRNEHLFEVKNLSNALHLKHSFEDTIVKHLKKEKTHTNIVVVGGGSSGVEIAAEMQNYLLKLNLAQEIQISLIADAFLGELDEDSRKKALQTLQNSGIRILQKMVQKVEGNNLYLEDELIAFDFGVVAIGLEASEFIKNLGFEKEKNFLKVDEYLRVDEHIFAIGDCVFLKDKRGETLPQTAQTAEQSGVIAAKNILRTIQQKPLIKANIKIYGLAIALGGKFAIATASFVKVDGILGYLGKKAIEQFYKIPLKLKS</sequence>
<dbReference type="GO" id="GO:0019646">
    <property type="term" value="P:aerobic electron transport chain"/>
    <property type="evidence" value="ECO:0007669"/>
    <property type="project" value="TreeGrafter"/>
</dbReference>
<evidence type="ECO:0000256" key="3">
    <source>
        <dbReference type="ARBA" id="ARBA00022630"/>
    </source>
</evidence>
<dbReference type="Pfam" id="PF07992">
    <property type="entry name" value="Pyr_redox_2"/>
    <property type="match status" value="1"/>
</dbReference>
<dbReference type="EMBL" id="CP041235">
    <property type="protein sequence ID" value="QOP43385.1"/>
    <property type="molecule type" value="Genomic_DNA"/>
</dbReference>
<evidence type="ECO:0000256" key="4">
    <source>
        <dbReference type="ARBA" id="ARBA00022827"/>
    </source>
</evidence>
<dbReference type="PRINTS" id="PR00411">
    <property type="entry name" value="PNDRDTASEI"/>
</dbReference>
<evidence type="ECO:0000256" key="5">
    <source>
        <dbReference type="ARBA" id="ARBA00023002"/>
    </source>
</evidence>